<dbReference type="FunFam" id="3.40.50.1100:FF:000118">
    <property type="entry name" value="Related to CYS4-cystathionine beta-synthase"/>
    <property type="match status" value="1"/>
</dbReference>
<dbReference type="Gene3D" id="3.40.50.1100">
    <property type="match status" value="2"/>
</dbReference>
<dbReference type="SUPFAM" id="SSF53686">
    <property type="entry name" value="Tryptophan synthase beta subunit-like PLP-dependent enzymes"/>
    <property type="match status" value="1"/>
</dbReference>
<keyword evidence="6 13" id="KW-0028">Amino-acid biosynthesis</keyword>
<dbReference type="EMBL" id="JACOFZ010000001">
    <property type="protein sequence ID" value="MBC3880496.1"/>
    <property type="molecule type" value="Genomic_DNA"/>
</dbReference>
<dbReference type="InterPro" id="IPR001216">
    <property type="entry name" value="P-phosphate_BS"/>
</dbReference>
<feature type="binding site" evidence="11">
    <location>
        <begin position="179"/>
        <end position="183"/>
    </location>
    <ligand>
        <name>pyridoxal 5'-phosphate</name>
        <dbReference type="ChEBI" id="CHEBI:597326"/>
    </ligand>
</feature>
<dbReference type="GO" id="GO:0004124">
    <property type="term" value="F:cysteine synthase activity"/>
    <property type="evidence" value="ECO:0007669"/>
    <property type="project" value="UniProtKB-UniRule"/>
</dbReference>
<sequence>MAIYQNNADSIGRTPLVKLNRVTDGAGATVLAKIEGRNPAYSVKCRIGAAMVADAEARGLLGPGKELIEPTSGNTGIALAFVAAAKGIPLTLTMPETMSVERRKLLVAFGAKLVLTEGAKGMNGAIAKAEEIRASDPDRYVLLQQFKNPANPAIHEKTTGPEIWNDTEGKVDIFVAGVGTGGTITGVSRYIKQSQGKAITTVAVEPVSSPVLTQKRAGLPIQPAPHKIQGIGAGFVPDVLDLDLVDQIEQVSNEEAVQFAQRLAKEEGILAGISCGAATAVAVRLAELPENAGKTIVVVLPDSGERYLSSILFEGYFDANGVALA</sequence>
<dbReference type="PANTHER" id="PTHR10314">
    <property type="entry name" value="CYSTATHIONINE BETA-SYNTHASE"/>
    <property type="match status" value="1"/>
</dbReference>
<dbReference type="GO" id="GO:0006535">
    <property type="term" value="P:cysteine biosynthetic process from serine"/>
    <property type="evidence" value="ECO:0007669"/>
    <property type="project" value="UniProtKB-UniRule"/>
</dbReference>
<dbReference type="InterPro" id="IPR050214">
    <property type="entry name" value="Cys_Synth/Cystath_Beta-Synth"/>
</dbReference>
<protein>
    <recommendedName>
        <fullName evidence="5 13">Cysteine synthase</fullName>
        <ecNumber evidence="4 13">2.5.1.47</ecNumber>
    </recommendedName>
</protein>
<keyword evidence="9 13" id="KW-0198">Cysteine biosynthesis</keyword>
<dbReference type="NCBIfam" id="TIGR01139">
    <property type="entry name" value="cysK"/>
    <property type="match status" value="1"/>
</dbReference>
<evidence type="ECO:0000256" key="3">
    <source>
        <dbReference type="ARBA" id="ARBA00007103"/>
    </source>
</evidence>
<evidence type="ECO:0000256" key="5">
    <source>
        <dbReference type="ARBA" id="ARBA00019371"/>
    </source>
</evidence>
<evidence type="ECO:0000313" key="16">
    <source>
        <dbReference type="Proteomes" id="UP000627446"/>
    </source>
</evidence>
<name>A0A923HUT3_9BURK</name>
<dbReference type="FunFam" id="3.40.50.1100:FF:000002">
    <property type="entry name" value="Cysteine synthase"/>
    <property type="match status" value="1"/>
</dbReference>
<dbReference type="EC" id="2.5.1.47" evidence="4 13"/>
<dbReference type="InterPro" id="IPR005859">
    <property type="entry name" value="CysK"/>
</dbReference>
<comment type="pathway">
    <text evidence="2">Amino-acid biosynthesis; L-cysteine biosynthesis; L-cysteine from L-serine: step 2/2.</text>
</comment>
<feature type="binding site" evidence="11">
    <location>
        <position position="274"/>
    </location>
    <ligand>
        <name>pyridoxal 5'-phosphate</name>
        <dbReference type="ChEBI" id="CHEBI:597326"/>
    </ligand>
</feature>
<comment type="similarity">
    <text evidence="3 13">Belongs to the cysteine synthase/cystathionine beta-synthase family.</text>
</comment>
<feature type="binding site" evidence="11">
    <location>
        <position position="74"/>
    </location>
    <ligand>
        <name>pyridoxal 5'-phosphate</name>
        <dbReference type="ChEBI" id="CHEBI:597326"/>
    </ligand>
</feature>
<evidence type="ECO:0000256" key="6">
    <source>
        <dbReference type="ARBA" id="ARBA00022605"/>
    </source>
</evidence>
<evidence type="ECO:0000256" key="1">
    <source>
        <dbReference type="ARBA" id="ARBA00001933"/>
    </source>
</evidence>
<evidence type="ECO:0000259" key="14">
    <source>
        <dbReference type="Pfam" id="PF00291"/>
    </source>
</evidence>
<evidence type="ECO:0000256" key="11">
    <source>
        <dbReference type="PIRSR" id="PIRSR605856-50"/>
    </source>
</evidence>
<evidence type="ECO:0000256" key="9">
    <source>
        <dbReference type="ARBA" id="ARBA00023192"/>
    </source>
</evidence>
<accession>A0A923HUT3</accession>
<keyword evidence="7 13" id="KW-0808">Transferase</keyword>
<evidence type="ECO:0000256" key="10">
    <source>
        <dbReference type="ARBA" id="ARBA00047931"/>
    </source>
</evidence>
<keyword evidence="16" id="KW-1185">Reference proteome</keyword>
<evidence type="ECO:0000256" key="8">
    <source>
        <dbReference type="ARBA" id="ARBA00022898"/>
    </source>
</evidence>
<dbReference type="InterPro" id="IPR001926">
    <property type="entry name" value="TrpB-like_PALP"/>
</dbReference>
<dbReference type="NCBIfam" id="TIGR01136">
    <property type="entry name" value="cysKM"/>
    <property type="match status" value="1"/>
</dbReference>
<feature type="modified residue" description="N6-(pyridoxal phosphate)lysine" evidence="12">
    <location>
        <position position="44"/>
    </location>
</feature>
<dbReference type="Pfam" id="PF00291">
    <property type="entry name" value="PALP"/>
    <property type="match status" value="1"/>
</dbReference>
<dbReference type="CDD" id="cd01561">
    <property type="entry name" value="CBS_like"/>
    <property type="match status" value="1"/>
</dbReference>
<gene>
    <name evidence="15" type="primary">cysK</name>
    <name evidence="15" type="ORF">H8K36_03865</name>
</gene>
<dbReference type="RefSeq" id="WP_186914999.1">
    <property type="nucleotide sequence ID" value="NZ_JACOFZ010000001.1"/>
</dbReference>
<dbReference type="InterPro" id="IPR005856">
    <property type="entry name" value="Cys_synth"/>
</dbReference>
<keyword evidence="8 11" id="KW-0663">Pyridoxal phosphate</keyword>
<evidence type="ECO:0000256" key="12">
    <source>
        <dbReference type="PIRSR" id="PIRSR605856-51"/>
    </source>
</evidence>
<comment type="cofactor">
    <cofactor evidence="1 11 13">
        <name>pyridoxal 5'-phosphate</name>
        <dbReference type="ChEBI" id="CHEBI:597326"/>
    </cofactor>
</comment>
<dbReference type="Proteomes" id="UP000627446">
    <property type="component" value="Unassembled WGS sequence"/>
</dbReference>
<evidence type="ECO:0000256" key="4">
    <source>
        <dbReference type="ARBA" id="ARBA00012681"/>
    </source>
</evidence>
<organism evidence="15 16">
    <name type="scientific">Undibacterium nitidum</name>
    <dbReference type="NCBI Taxonomy" id="2762298"/>
    <lineage>
        <taxon>Bacteria</taxon>
        <taxon>Pseudomonadati</taxon>
        <taxon>Pseudomonadota</taxon>
        <taxon>Betaproteobacteria</taxon>
        <taxon>Burkholderiales</taxon>
        <taxon>Oxalobacteraceae</taxon>
        <taxon>Undibacterium</taxon>
    </lineage>
</organism>
<dbReference type="PROSITE" id="PS00901">
    <property type="entry name" value="CYS_SYNTHASE"/>
    <property type="match status" value="1"/>
</dbReference>
<evidence type="ECO:0000313" key="15">
    <source>
        <dbReference type="EMBL" id="MBC3880496.1"/>
    </source>
</evidence>
<feature type="domain" description="Tryptophan synthase beta chain-like PALP" evidence="14">
    <location>
        <begin position="10"/>
        <end position="302"/>
    </location>
</feature>
<dbReference type="InterPro" id="IPR036052">
    <property type="entry name" value="TrpB-like_PALP_sf"/>
</dbReference>
<dbReference type="AlphaFoldDB" id="A0A923HUT3"/>
<evidence type="ECO:0000256" key="7">
    <source>
        <dbReference type="ARBA" id="ARBA00022679"/>
    </source>
</evidence>
<reference evidence="15" key="1">
    <citation type="submission" date="2020-08" db="EMBL/GenBank/DDBJ databases">
        <title>Novel species isolated from subtropical streams in China.</title>
        <authorList>
            <person name="Lu H."/>
        </authorList>
    </citation>
    <scope>NUCLEOTIDE SEQUENCE</scope>
    <source>
        <strain evidence="15">LX22W</strain>
    </source>
</reference>
<evidence type="ECO:0000256" key="2">
    <source>
        <dbReference type="ARBA" id="ARBA00004962"/>
    </source>
</evidence>
<comment type="catalytic activity">
    <reaction evidence="10 13">
        <text>O-acetyl-L-serine + hydrogen sulfide = L-cysteine + acetate</text>
        <dbReference type="Rhea" id="RHEA:14829"/>
        <dbReference type="ChEBI" id="CHEBI:29919"/>
        <dbReference type="ChEBI" id="CHEBI:30089"/>
        <dbReference type="ChEBI" id="CHEBI:35235"/>
        <dbReference type="ChEBI" id="CHEBI:58340"/>
        <dbReference type="EC" id="2.5.1.47"/>
    </reaction>
</comment>
<proteinExistence type="inferred from homology"/>
<comment type="caution">
    <text evidence="15">The sequence shown here is derived from an EMBL/GenBank/DDBJ whole genome shotgun (WGS) entry which is preliminary data.</text>
</comment>
<evidence type="ECO:0000256" key="13">
    <source>
        <dbReference type="RuleBase" id="RU003985"/>
    </source>
</evidence>